<dbReference type="Proteomes" id="UP000095286">
    <property type="component" value="Unplaced"/>
</dbReference>
<evidence type="ECO:0000313" key="2">
    <source>
        <dbReference type="WBParaSite" id="RSKR_0001175500.1"/>
    </source>
</evidence>
<evidence type="ECO:0000313" key="1">
    <source>
        <dbReference type="Proteomes" id="UP000095286"/>
    </source>
</evidence>
<proteinExistence type="predicted"/>
<protein>
    <submittedName>
        <fullName evidence="2">Nudix hydrolase domain-containing protein</fullName>
    </submittedName>
</protein>
<organism evidence="1 2">
    <name type="scientific">Rhabditophanes sp. KR3021</name>
    <dbReference type="NCBI Taxonomy" id="114890"/>
    <lineage>
        <taxon>Eukaryota</taxon>
        <taxon>Metazoa</taxon>
        <taxon>Ecdysozoa</taxon>
        <taxon>Nematoda</taxon>
        <taxon>Chromadorea</taxon>
        <taxon>Rhabditida</taxon>
        <taxon>Tylenchina</taxon>
        <taxon>Panagrolaimomorpha</taxon>
        <taxon>Strongyloidoidea</taxon>
        <taxon>Alloionematidae</taxon>
        <taxon>Rhabditophanes</taxon>
    </lineage>
</organism>
<reference evidence="2" key="1">
    <citation type="submission" date="2016-11" db="UniProtKB">
        <authorList>
            <consortium name="WormBaseParasite"/>
        </authorList>
    </citation>
    <scope>IDENTIFICATION</scope>
    <source>
        <strain evidence="2">KR3021</strain>
    </source>
</reference>
<name>A0AC35UHV1_9BILA</name>
<sequence>MADGNMNNEECPYVLWDEKVVFDGRWMRAKQVNFKKGTDGKPGVWQMSSRATKPKDVEVAGICVIAILKKNGKKFIVLVKQYRIPVKSYCIEFAAGLVDNGDSVTSAGLRELKEETGYTASKVISQPRNIQCLNPGLTDDSVQFMVVEIDGDPPENLNPVQCLEEDETVSVILVETGELLTYLDSLGKSVQVEAMVYSFALALNFQSFF</sequence>
<dbReference type="WBParaSite" id="RSKR_0001175500.1">
    <property type="protein sequence ID" value="RSKR_0001175500.1"/>
    <property type="gene ID" value="RSKR_0001175500"/>
</dbReference>
<accession>A0AC35UHV1</accession>